<dbReference type="AlphaFoldDB" id="A0A4Z2F302"/>
<accession>A0A4Z2F302</accession>
<keyword evidence="3" id="KW-1185">Reference proteome</keyword>
<gene>
    <name evidence="2" type="ORF">EYF80_054227</name>
</gene>
<proteinExistence type="predicted"/>
<sequence length="65" mass="7107">MLKEIEKKGSKGTTCCGFKPGTVRLKENTQNDNFASESVRSGTEATERNEGGEGRESIDARLDNK</sequence>
<feature type="compositionally biased region" description="Polar residues" evidence="1">
    <location>
        <begin position="30"/>
        <end position="44"/>
    </location>
</feature>
<evidence type="ECO:0000313" key="2">
    <source>
        <dbReference type="EMBL" id="TNN35606.1"/>
    </source>
</evidence>
<feature type="region of interest" description="Disordered" evidence="1">
    <location>
        <begin position="1"/>
        <end position="65"/>
    </location>
</feature>
<evidence type="ECO:0000256" key="1">
    <source>
        <dbReference type="SAM" id="MobiDB-lite"/>
    </source>
</evidence>
<organism evidence="2 3">
    <name type="scientific">Liparis tanakae</name>
    <name type="common">Tanaka's snailfish</name>
    <dbReference type="NCBI Taxonomy" id="230148"/>
    <lineage>
        <taxon>Eukaryota</taxon>
        <taxon>Metazoa</taxon>
        <taxon>Chordata</taxon>
        <taxon>Craniata</taxon>
        <taxon>Vertebrata</taxon>
        <taxon>Euteleostomi</taxon>
        <taxon>Actinopterygii</taxon>
        <taxon>Neopterygii</taxon>
        <taxon>Teleostei</taxon>
        <taxon>Neoteleostei</taxon>
        <taxon>Acanthomorphata</taxon>
        <taxon>Eupercaria</taxon>
        <taxon>Perciformes</taxon>
        <taxon>Cottioidei</taxon>
        <taxon>Cottales</taxon>
        <taxon>Liparidae</taxon>
        <taxon>Liparis</taxon>
    </lineage>
</organism>
<feature type="compositionally biased region" description="Basic and acidic residues" evidence="1">
    <location>
        <begin position="45"/>
        <end position="65"/>
    </location>
</feature>
<comment type="caution">
    <text evidence="2">The sequence shown here is derived from an EMBL/GenBank/DDBJ whole genome shotgun (WGS) entry which is preliminary data.</text>
</comment>
<evidence type="ECO:0000313" key="3">
    <source>
        <dbReference type="Proteomes" id="UP000314294"/>
    </source>
</evidence>
<dbReference type="Proteomes" id="UP000314294">
    <property type="component" value="Unassembled WGS sequence"/>
</dbReference>
<reference evidence="2 3" key="1">
    <citation type="submission" date="2019-03" db="EMBL/GenBank/DDBJ databases">
        <title>First draft genome of Liparis tanakae, snailfish: a comprehensive survey of snailfish specific genes.</title>
        <authorList>
            <person name="Kim W."/>
            <person name="Song I."/>
            <person name="Jeong J.-H."/>
            <person name="Kim D."/>
            <person name="Kim S."/>
            <person name="Ryu S."/>
            <person name="Song J.Y."/>
            <person name="Lee S.K."/>
        </authorList>
    </citation>
    <scope>NUCLEOTIDE SEQUENCE [LARGE SCALE GENOMIC DNA]</scope>
    <source>
        <tissue evidence="2">Muscle</tissue>
    </source>
</reference>
<name>A0A4Z2F302_9TELE</name>
<protein>
    <submittedName>
        <fullName evidence="2">Uncharacterized protein</fullName>
    </submittedName>
</protein>
<dbReference type="EMBL" id="SRLO01001741">
    <property type="protein sequence ID" value="TNN35606.1"/>
    <property type="molecule type" value="Genomic_DNA"/>
</dbReference>